<proteinExistence type="predicted"/>
<reference evidence="1 2" key="1">
    <citation type="submission" date="2019-05" db="EMBL/GenBank/DDBJ databases">
        <authorList>
            <person name="Farhan Ul Haque M."/>
        </authorList>
    </citation>
    <scope>NUCLEOTIDE SEQUENCE [LARGE SCALE GENOMIC DNA]</scope>
    <source>
        <strain evidence="1">2</strain>
    </source>
</reference>
<organism evidence="1 2">
    <name type="scientific">Methylocella tundrae</name>
    <dbReference type="NCBI Taxonomy" id="227605"/>
    <lineage>
        <taxon>Bacteria</taxon>
        <taxon>Pseudomonadati</taxon>
        <taxon>Pseudomonadota</taxon>
        <taxon>Alphaproteobacteria</taxon>
        <taxon>Hyphomicrobiales</taxon>
        <taxon>Beijerinckiaceae</taxon>
        <taxon>Methylocella</taxon>
    </lineage>
</organism>
<protein>
    <recommendedName>
        <fullName evidence="3">Bacteriophage tail tape measure C-terminal domain-containing protein</fullName>
    </recommendedName>
</protein>
<dbReference type="AlphaFoldDB" id="A0A8B6M3C3"/>
<dbReference type="Proteomes" id="UP000485880">
    <property type="component" value="Unassembled WGS sequence"/>
</dbReference>
<dbReference type="EMBL" id="CABFMQ020000057">
    <property type="protein sequence ID" value="VTZ49255.1"/>
    <property type="molecule type" value="Genomic_DNA"/>
</dbReference>
<evidence type="ECO:0000313" key="1">
    <source>
        <dbReference type="EMBL" id="VTZ49255.1"/>
    </source>
</evidence>
<sequence length="419" mass="43007">MTDDVSIRFTADVGDLQKGLRQASTAVDSTTGALRSGATQINASFATLSQAYAANAAQTITSAQAASDTQLAIARQTEQGRYNIALNGVALQSSLIKQQAQTGQISRQEELASLLASEKQRENIEAQHLQVLQGDYQQGTLAYATVQRQIEELASQSALKRQQIESQVNQQIYADYKRTFEQIGSSVTNSMMGLVQGQRTLGQAAQGVALSIVQSFIAARVRFVADWLAGLAINTAATTAAQTAQTSAVAAGASARAGFESTAAAASNASIVSNVLKSITASAGEAFAGIFGFLAPVMGPAAAGPAAAGEATVLSVATGLASFAVGAWSLPSDMIAQVHQGEMIVPAGPAGALRNALSSGAGGAGTVHVHHSTNFSVQAIDASGVKQFFKNNGRQILRTINDGVRTGSHLGLSKIGGAV</sequence>
<comment type="caution">
    <text evidence="1">The sequence shown here is derived from an EMBL/GenBank/DDBJ whole genome shotgun (WGS) entry which is preliminary data.</text>
</comment>
<evidence type="ECO:0008006" key="3">
    <source>
        <dbReference type="Google" id="ProtNLM"/>
    </source>
</evidence>
<gene>
    <name evidence="1" type="ORF">MPC4_150037</name>
</gene>
<keyword evidence="2" id="KW-1185">Reference proteome</keyword>
<dbReference type="RefSeq" id="WP_174511646.1">
    <property type="nucleotide sequence ID" value="NZ_CABFMQ020000057.1"/>
</dbReference>
<accession>A0A8B6M3C3</accession>
<evidence type="ECO:0000313" key="2">
    <source>
        <dbReference type="Proteomes" id="UP000485880"/>
    </source>
</evidence>
<name>A0A8B6M3C3_METTU</name>